<accession>H0QYE1</accession>
<evidence type="ECO:0000313" key="2">
    <source>
        <dbReference type="EMBL" id="GAB17842.1"/>
    </source>
</evidence>
<evidence type="ECO:0000256" key="1">
    <source>
        <dbReference type="SAM" id="SignalP"/>
    </source>
</evidence>
<feature type="chain" id="PRO_5003536921" evidence="1">
    <location>
        <begin position="24"/>
        <end position="126"/>
    </location>
</feature>
<comment type="caution">
    <text evidence="2">The sequence shown here is derived from an EMBL/GenBank/DDBJ whole genome shotgun (WGS) entry which is preliminary data.</text>
</comment>
<dbReference type="OrthoDB" id="4376620at2"/>
<evidence type="ECO:0000313" key="3">
    <source>
        <dbReference type="Proteomes" id="UP000035034"/>
    </source>
</evidence>
<dbReference type="Proteomes" id="UP000035034">
    <property type="component" value="Unassembled WGS sequence"/>
</dbReference>
<dbReference type="STRING" id="1077974.GOEFS_040_00120"/>
<protein>
    <submittedName>
        <fullName evidence="2">Uncharacterized protein</fullName>
    </submittedName>
</protein>
<dbReference type="RefSeq" id="WP_007317179.1">
    <property type="nucleotide sequence ID" value="NZ_BAEH01000040.1"/>
</dbReference>
<gene>
    <name evidence="2" type="ORF">GOEFS_040_00120</name>
</gene>
<dbReference type="AlphaFoldDB" id="H0QYE1"/>
<feature type="signal peptide" evidence="1">
    <location>
        <begin position="1"/>
        <end position="23"/>
    </location>
</feature>
<proteinExistence type="predicted"/>
<dbReference type="EMBL" id="BAEH01000040">
    <property type="protein sequence ID" value="GAB17842.1"/>
    <property type="molecule type" value="Genomic_DNA"/>
</dbReference>
<dbReference type="InterPro" id="IPR038468">
    <property type="entry name" value="MmpS_C"/>
</dbReference>
<keyword evidence="1" id="KW-0732">Signal</keyword>
<keyword evidence="3" id="KW-1185">Reference proteome</keyword>
<sequence>MRKLMICGAAAAAAVVAGTTVGAASAPAATKGDVISFSVASATSWGTISYYNGVNLLRQQHDFKLTEKGPDGLYRRTITFPSSVPRQILGLRMQSEGTTARCQISVNGKVHSRGVAHGFRPSALCS</sequence>
<name>H0QYE1_9ACTN</name>
<dbReference type="Gene3D" id="2.60.40.2880">
    <property type="entry name" value="MmpS1-5, C-terminal soluble domain"/>
    <property type="match status" value="1"/>
</dbReference>
<reference evidence="2 3" key="1">
    <citation type="submission" date="2011-12" db="EMBL/GenBank/DDBJ databases">
        <title>Whole genome shotgun sequence of Gordonia effusa NBRC 100432.</title>
        <authorList>
            <person name="Yoshida I."/>
            <person name="Takarada H."/>
            <person name="Hosoyama A."/>
            <person name="Tsuchikane K."/>
            <person name="Katsumata H."/>
            <person name="Yamazaki S."/>
            <person name="Fujita N."/>
        </authorList>
    </citation>
    <scope>NUCLEOTIDE SEQUENCE [LARGE SCALE GENOMIC DNA]</scope>
    <source>
        <strain evidence="2 3">NBRC 100432</strain>
    </source>
</reference>
<organism evidence="2 3">
    <name type="scientific">Gordonia effusa NBRC 100432</name>
    <dbReference type="NCBI Taxonomy" id="1077974"/>
    <lineage>
        <taxon>Bacteria</taxon>
        <taxon>Bacillati</taxon>
        <taxon>Actinomycetota</taxon>
        <taxon>Actinomycetes</taxon>
        <taxon>Mycobacteriales</taxon>
        <taxon>Gordoniaceae</taxon>
        <taxon>Gordonia</taxon>
    </lineage>
</organism>